<dbReference type="InterPro" id="IPR002933">
    <property type="entry name" value="Peptidase_M20"/>
</dbReference>
<evidence type="ECO:0000256" key="1">
    <source>
        <dbReference type="PIRNR" id="PIRNR037226"/>
    </source>
</evidence>
<dbReference type="SUPFAM" id="SSF55031">
    <property type="entry name" value="Bacterial exopeptidase dimerisation domain"/>
    <property type="match status" value="1"/>
</dbReference>
<dbReference type="Proteomes" id="UP001241758">
    <property type="component" value="Unassembled WGS sequence"/>
</dbReference>
<name>A0ABT6WRY3_9ACTN</name>
<dbReference type="Pfam" id="PF07687">
    <property type="entry name" value="M20_dimer"/>
    <property type="match status" value="1"/>
</dbReference>
<dbReference type="InterPro" id="IPR011650">
    <property type="entry name" value="Peptidase_M20_dimer"/>
</dbReference>
<evidence type="ECO:0000313" key="4">
    <source>
        <dbReference type="Proteomes" id="UP001241758"/>
    </source>
</evidence>
<organism evidence="3 4">
    <name type="scientific">Actinoplanes sandaracinus</name>
    <dbReference type="NCBI Taxonomy" id="3045177"/>
    <lineage>
        <taxon>Bacteria</taxon>
        <taxon>Bacillati</taxon>
        <taxon>Actinomycetota</taxon>
        <taxon>Actinomycetes</taxon>
        <taxon>Micromonosporales</taxon>
        <taxon>Micromonosporaceae</taxon>
        <taxon>Actinoplanes</taxon>
    </lineage>
</organism>
<dbReference type="NCBIfam" id="TIGR01891">
    <property type="entry name" value="amidohydrolases"/>
    <property type="match status" value="1"/>
</dbReference>
<comment type="caution">
    <text evidence="3">The sequence shown here is derived from an EMBL/GenBank/DDBJ whole genome shotgun (WGS) entry which is preliminary data.</text>
</comment>
<dbReference type="Gene3D" id="3.30.70.360">
    <property type="match status" value="1"/>
</dbReference>
<dbReference type="InterPro" id="IPR017144">
    <property type="entry name" value="Xaa-Arg_dipeptidase"/>
</dbReference>
<accession>A0ABT6WRY3</accession>
<feature type="domain" description="Peptidase M20 dimerisation" evidence="2">
    <location>
        <begin position="170"/>
        <end position="262"/>
    </location>
</feature>
<dbReference type="RefSeq" id="WP_282763561.1">
    <property type="nucleotide sequence ID" value="NZ_JASCTH010000020.1"/>
</dbReference>
<dbReference type="SUPFAM" id="SSF53187">
    <property type="entry name" value="Zn-dependent exopeptidases"/>
    <property type="match status" value="1"/>
</dbReference>
<dbReference type="InterPro" id="IPR036264">
    <property type="entry name" value="Bact_exopeptidase_dim_dom"/>
</dbReference>
<keyword evidence="4" id="KW-1185">Reference proteome</keyword>
<protein>
    <recommendedName>
        <fullName evidence="1">Peptidase M20 domain-containing protein 2</fullName>
    </recommendedName>
</protein>
<dbReference type="Gene3D" id="3.40.630.10">
    <property type="entry name" value="Zn peptidases"/>
    <property type="match status" value="1"/>
</dbReference>
<proteinExistence type="inferred from homology"/>
<dbReference type="CDD" id="cd05672">
    <property type="entry name" value="M20_ACY1L2-like"/>
    <property type="match status" value="1"/>
</dbReference>
<dbReference type="Pfam" id="PF01546">
    <property type="entry name" value="Peptidase_M20"/>
    <property type="match status" value="1"/>
</dbReference>
<dbReference type="PIRSF" id="PIRSF037226">
    <property type="entry name" value="Amidohydrolase_ACY1L2_prd"/>
    <property type="match status" value="1"/>
</dbReference>
<evidence type="ECO:0000313" key="3">
    <source>
        <dbReference type="EMBL" id="MDI6102505.1"/>
    </source>
</evidence>
<evidence type="ECO:0000259" key="2">
    <source>
        <dbReference type="Pfam" id="PF07687"/>
    </source>
</evidence>
<dbReference type="EMBL" id="JASCTH010000020">
    <property type="protein sequence ID" value="MDI6102505.1"/>
    <property type="molecule type" value="Genomic_DNA"/>
</dbReference>
<dbReference type="InterPro" id="IPR052030">
    <property type="entry name" value="Peptidase_M20/M20A_hydrolases"/>
</dbReference>
<comment type="similarity">
    <text evidence="1">Belongs to the peptidase M20A family.</text>
</comment>
<dbReference type="InterPro" id="IPR017439">
    <property type="entry name" value="Amidohydrolase"/>
</dbReference>
<reference evidence="3 4" key="1">
    <citation type="submission" date="2023-05" db="EMBL/GenBank/DDBJ databases">
        <title>Actinoplanes sp. NEAU-A12 genome sequencing.</title>
        <authorList>
            <person name="Wang Z.-S."/>
        </authorList>
    </citation>
    <scope>NUCLEOTIDE SEQUENCE [LARGE SCALE GENOMIC DNA]</scope>
    <source>
        <strain evidence="3 4">NEAU-A12</strain>
    </source>
</reference>
<gene>
    <name evidence="3" type="ORF">QLQ12_28180</name>
</gene>
<dbReference type="PANTHER" id="PTHR30575">
    <property type="entry name" value="PEPTIDASE M20"/>
    <property type="match status" value="1"/>
</dbReference>
<dbReference type="PANTHER" id="PTHR30575:SF0">
    <property type="entry name" value="XAA-ARG DIPEPTIDASE"/>
    <property type="match status" value="1"/>
</dbReference>
<sequence>MSRGTGTDATVDEWQARLIGLSHSLHAEPEVAFAEHASAAKLAALMRAAGFTVDEGVCELPTALTATYGEGDLTVGVCAEYDALPGIGHGCGHNIIGAAAAGAAIALRAVADRYGFRVKLLGTPAEESGGGKQLMLDRGAFDDVTVAMMAHPGPAVDTAGAGDSTQACTRFEVVFEGRPAHAAGAPWDGVNAADAAVIAQVAIGLLRQQTPAGHRIAGFVRSGGQRTNIIPERSVLEYEVRTPDSGRLDVLRRRVHACFEAGALATGATVHFRRTEPDYLNLRNDAWLIDTWAGHLPAFGRSATPLPGGITAASTDMGNVSHVMPSIHPMIGLRGVTAMPHTHEFAAQAVSPAGDEALLHAAKLLARTAVALASDAERRDVYVVHHRKRGPS</sequence>